<reference evidence="5 6" key="1">
    <citation type="submission" date="2019-07" db="EMBL/GenBank/DDBJ databases">
        <title>Chromosome genome assembly for large yellow croaker.</title>
        <authorList>
            <person name="Xiao S."/>
        </authorList>
    </citation>
    <scope>NUCLEOTIDE SEQUENCE [LARGE SCALE GENOMIC DNA]</scope>
    <source>
        <strain evidence="5">JMULYC20181020</strain>
        <tissue evidence="5">Muscle</tissue>
    </source>
</reference>
<evidence type="ECO:0000256" key="3">
    <source>
        <dbReference type="SAM" id="SignalP"/>
    </source>
</evidence>
<dbReference type="InterPro" id="IPR025662">
    <property type="entry name" value="Sigma_54_int_dom_ATP-bd_1"/>
</dbReference>
<dbReference type="EMBL" id="REGW02000016">
    <property type="protein sequence ID" value="KAE8285533.1"/>
    <property type="molecule type" value="Genomic_DNA"/>
</dbReference>
<evidence type="ECO:0000259" key="4">
    <source>
        <dbReference type="Pfam" id="PF00735"/>
    </source>
</evidence>
<keyword evidence="2" id="KW-0175">Coiled coil</keyword>
<protein>
    <recommendedName>
        <fullName evidence="4">Septin-type G domain-containing protein</fullName>
    </recommendedName>
</protein>
<dbReference type="Proteomes" id="UP000424527">
    <property type="component" value="Unassembled WGS sequence"/>
</dbReference>
<dbReference type="InterPro" id="IPR030379">
    <property type="entry name" value="G_SEPTIN_dom"/>
</dbReference>
<keyword evidence="3" id="KW-0732">Signal</keyword>
<dbReference type="PANTHER" id="PTHR32046">
    <property type="entry name" value="G DOMAIN-CONTAINING PROTEIN"/>
    <property type="match status" value="1"/>
</dbReference>
<gene>
    <name evidence="5" type="ORF">D5F01_LYC16991</name>
</gene>
<evidence type="ECO:0000256" key="1">
    <source>
        <dbReference type="RuleBase" id="RU004560"/>
    </source>
</evidence>
<keyword evidence="1" id="KW-0342">GTP-binding</keyword>
<name>A0A6G0I2J2_LARCR</name>
<feature type="signal peptide" evidence="3">
    <location>
        <begin position="1"/>
        <end position="24"/>
    </location>
</feature>
<proteinExistence type="inferred from homology"/>
<feature type="domain" description="Septin-type G" evidence="4">
    <location>
        <begin position="107"/>
        <end position="187"/>
    </location>
</feature>
<evidence type="ECO:0000313" key="6">
    <source>
        <dbReference type="Proteomes" id="UP000424527"/>
    </source>
</evidence>
<dbReference type="GO" id="GO:0005525">
    <property type="term" value="F:GTP binding"/>
    <property type="evidence" value="ECO:0007669"/>
    <property type="project" value="UniProtKB-KW"/>
</dbReference>
<dbReference type="PANTHER" id="PTHR32046:SF11">
    <property type="entry name" value="IMMUNE-ASSOCIATED NUCLEOTIDE-BINDING PROTEIN 10-LIKE"/>
    <property type="match status" value="1"/>
</dbReference>
<keyword evidence="1" id="KW-0547">Nucleotide-binding</keyword>
<dbReference type="AlphaFoldDB" id="A0A6G0I2J2"/>
<dbReference type="PROSITE" id="PS00675">
    <property type="entry name" value="SIGMA54_INTERACT_1"/>
    <property type="match status" value="1"/>
</dbReference>
<evidence type="ECO:0000256" key="2">
    <source>
        <dbReference type="SAM" id="Coils"/>
    </source>
</evidence>
<feature type="chain" id="PRO_5026087392" description="Septin-type G domain-containing protein" evidence="3">
    <location>
        <begin position="25"/>
        <end position="575"/>
    </location>
</feature>
<comment type="caution">
    <text evidence="5">The sequence shown here is derived from an EMBL/GenBank/DDBJ whole genome shotgun (WGS) entry which is preliminary data.</text>
</comment>
<accession>A0A6G0I2J2</accession>
<feature type="coiled-coil region" evidence="2">
    <location>
        <begin position="437"/>
        <end position="488"/>
    </location>
</feature>
<keyword evidence="6" id="KW-1185">Reference proteome</keyword>
<dbReference type="InterPro" id="IPR027417">
    <property type="entry name" value="P-loop_NTPase"/>
</dbReference>
<dbReference type="SUPFAM" id="SSF52540">
    <property type="entry name" value="P-loop containing nucleoside triphosphate hydrolases"/>
    <property type="match status" value="1"/>
</dbReference>
<dbReference type="Pfam" id="PF00735">
    <property type="entry name" value="Septin"/>
    <property type="match status" value="1"/>
</dbReference>
<comment type="similarity">
    <text evidence="1">Belongs to the TRAFAC class TrmE-Era-EngA-EngB-Septin-like GTPase superfamily. Septin GTPase family.</text>
</comment>
<evidence type="ECO:0000313" key="5">
    <source>
        <dbReference type="EMBL" id="KAE8285533.1"/>
    </source>
</evidence>
<sequence length="575" mass="65883">MTARQLCWQPTVALLVYCLPSSLTERPEADNTDTNTSLNLCGALSARHHHTMENTNTSHMKYQDILSKSVLVRPGSPAVYKLTPKKEKNGTLTKMSLGEKNVNKTNKTILLVGETGAGKSTLINALVNYTMGVKWEDDVWFQIVEEEEKSQSESQTSDVIVYQIFGFEDKPLPYSLTIIDTPGYGDTRGIDQDDKISQRLLDLFRSDDGVHEINAVGLLLKASDNRLSDRLRYIFDSVVSLFGKNLEKNIVALITHSNGVTPENALKALEDANIKCAKDEEGEIVHFMFDNLQPKEKTKKNEFSLNNAWRTTEEGMRQFTEFLKETGPQKLGTTMEVLNERIRLMACIQNLQERVQYTELKHKEIRQTQEALKKHGEEMKNNKKFTVEVDESVRRTVTILDTGLVSEHCEVMKGGRCTSCKGKCAATAHVKEEWIYVNKTRKVQKTLEDVKKKYEENKAESENKSSLLEKLKRKWKNFRKRREWLEESFNHVVRLEEIALNVDSLSTQAHLDFLIEKMKDKGDTEKVQKLEEMKRRVDERSQGALRYRFGQVKTAAVKGMKNMWPFRKEGDTDGV</sequence>
<organism evidence="5 6">
    <name type="scientific">Larimichthys crocea</name>
    <name type="common">Large yellow croaker</name>
    <name type="synonym">Pseudosciaena crocea</name>
    <dbReference type="NCBI Taxonomy" id="215358"/>
    <lineage>
        <taxon>Eukaryota</taxon>
        <taxon>Metazoa</taxon>
        <taxon>Chordata</taxon>
        <taxon>Craniata</taxon>
        <taxon>Vertebrata</taxon>
        <taxon>Euteleostomi</taxon>
        <taxon>Actinopterygii</taxon>
        <taxon>Neopterygii</taxon>
        <taxon>Teleostei</taxon>
        <taxon>Neoteleostei</taxon>
        <taxon>Acanthomorphata</taxon>
        <taxon>Eupercaria</taxon>
        <taxon>Sciaenidae</taxon>
        <taxon>Larimichthys</taxon>
    </lineage>
</organism>
<dbReference type="Gene3D" id="3.40.50.300">
    <property type="entry name" value="P-loop containing nucleotide triphosphate hydrolases"/>
    <property type="match status" value="1"/>
</dbReference>